<comment type="subcellular location">
    <subcellularLocation>
        <location evidence="1">Membrane</location>
        <topology evidence="1">Multi-pass membrane protein</topology>
    </subcellularLocation>
</comment>
<protein>
    <submittedName>
        <fullName evidence="11">Ammonium transporter</fullName>
    </submittedName>
</protein>
<dbReference type="Pfam" id="PF00909">
    <property type="entry name" value="Ammonium_transp"/>
    <property type="match status" value="1"/>
</dbReference>
<dbReference type="AlphaFoldDB" id="A0A3G2T5K3"/>
<evidence type="ECO:0000256" key="2">
    <source>
        <dbReference type="ARBA" id="ARBA00005887"/>
    </source>
</evidence>
<dbReference type="PANTHER" id="PTHR11730">
    <property type="entry name" value="AMMONIUM TRANSPORTER"/>
    <property type="match status" value="1"/>
</dbReference>
<dbReference type="Gene3D" id="1.10.3430.10">
    <property type="entry name" value="Ammonium transporter AmtB like domains"/>
    <property type="match status" value="1"/>
</dbReference>
<feature type="transmembrane region" description="Helical" evidence="8">
    <location>
        <begin position="113"/>
        <end position="134"/>
    </location>
</feature>
<feature type="transmembrane region" description="Helical" evidence="8">
    <location>
        <begin position="254"/>
        <end position="277"/>
    </location>
</feature>
<evidence type="ECO:0000256" key="1">
    <source>
        <dbReference type="ARBA" id="ARBA00004141"/>
    </source>
</evidence>
<organism evidence="11 12">
    <name type="scientific">Acinetobacter wuhouensis</name>
    <dbReference type="NCBI Taxonomy" id="1879050"/>
    <lineage>
        <taxon>Bacteria</taxon>
        <taxon>Pseudomonadati</taxon>
        <taxon>Pseudomonadota</taxon>
        <taxon>Gammaproteobacteria</taxon>
        <taxon>Moraxellales</taxon>
        <taxon>Moraxellaceae</taxon>
        <taxon>Acinetobacter</taxon>
    </lineage>
</organism>
<evidence type="ECO:0000256" key="5">
    <source>
        <dbReference type="ARBA" id="ARBA00022989"/>
    </source>
</evidence>
<keyword evidence="3" id="KW-0813">Transport</keyword>
<feature type="chain" id="PRO_5018098191" evidence="9">
    <location>
        <begin position="22"/>
        <end position="406"/>
    </location>
</feature>
<evidence type="ECO:0000256" key="9">
    <source>
        <dbReference type="SAM" id="SignalP"/>
    </source>
</evidence>
<keyword evidence="4 8" id="KW-0812">Transmembrane</keyword>
<keyword evidence="7" id="KW-0924">Ammonia transport</keyword>
<dbReference type="RefSeq" id="WP_087553570.1">
    <property type="nucleotide sequence ID" value="NZ_CP033133.1"/>
</dbReference>
<dbReference type="InterPro" id="IPR029020">
    <property type="entry name" value="Ammonium/urea_transptr"/>
</dbReference>
<dbReference type="GO" id="GO:0097272">
    <property type="term" value="P:ammonium homeostasis"/>
    <property type="evidence" value="ECO:0007669"/>
    <property type="project" value="TreeGrafter"/>
</dbReference>
<dbReference type="PANTHER" id="PTHR11730:SF6">
    <property type="entry name" value="AMMONIUM TRANSPORTER"/>
    <property type="match status" value="1"/>
</dbReference>
<feature type="transmembrane region" description="Helical" evidence="8">
    <location>
        <begin position="141"/>
        <end position="161"/>
    </location>
</feature>
<keyword evidence="9" id="KW-0732">Signal</keyword>
<dbReference type="EMBL" id="CP033133">
    <property type="protein sequence ID" value="AYO55590.1"/>
    <property type="molecule type" value="Genomic_DNA"/>
</dbReference>
<evidence type="ECO:0000256" key="3">
    <source>
        <dbReference type="ARBA" id="ARBA00022448"/>
    </source>
</evidence>
<dbReference type="GO" id="GO:0016020">
    <property type="term" value="C:membrane"/>
    <property type="evidence" value="ECO:0007669"/>
    <property type="project" value="UniProtKB-SubCell"/>
</dbReference>
<evidence type="ECO:0000313" key="11">
    <source>
        <dbReference type="EMBL" id="AYO55590.1"/>
    </source>
</evidence>
<evidence type="ECO:0000259" key="10">
    <source>
        <dbReference type="Pfam" id="PF00909"/>
    </source>
</evidence>
<feature type="transmembrane region" description="Helical" evidence="8">
    <location>
        <begin position="339"/>
        <end position="358"/>
    </location>
</feature>
<dbReference type="InterPro" id="IPR024041">
    <property type="entry name" value="NH4_transpt_AmtB-like_dom"/>
</dbReference>
<dbReference type="Proteomes" id="UP000279962">
    <property type="component" value="Chromosome"/>
</dbReference>
<sequence>MARLKFLLSLILIILTPACFASNLESDIHAFNLLTDYKLLFLGGVFVILMQAGFAVAEGGYENNAKSIICLLINYIFAILGTACFGLFCFIIAELGWFENLKQISHNMHGWHWNLVFFYTLMATTITTIVGRIIPNTAPISVYAIMSFIISAIIFPFFGSWSWGNLVLGGGWLQKLGFIDFAGSTVVHSMAAWIVLAGYLIFKSQRKIELHKQDKIFEDYKILAFALAGFILWLAWSGLNVIYITSIHIEISNIVFNAFSALLGAIFASFIFSLIFYRKMSSWADLIKSALGGLVAITASCGFVQISSALIIGMVAGFLTLQTPHLLTRWIDSKHVREVIVVHGFCGIWGTLAVSLFNDSVVGLMNRATLWEQGVGVLINFVWSFGIAYIVFQMMRKMIPITEIHE</sequence>
<evidence type="ECO:0000256" key="8">
    <source>
        <dbReference type="SAM" id="Phobius"/>
    </source>
</evidence>
<name>A0A3G2T5K3_9GAMM</name>
<proteinExistence type="inferred from homology"/>
<dbReference type="SUPFAM" id="SSF111352">
    <property type="entry name" value="Ammonium transporter"/>
    <property type="match status" value="1"/>
</dbReference>
<feature type="transmembrane region" description="Helical" evidence="8">
    <location>
        <begin position="181"/>
        <end position="202"/>
    </location>
</feature>
<evidence type="ECO:0000256" key="4">
    <source>
        <dbReference type="ARBA" id="ARBA00022692"/>
    </source>
</evidence>
<evidence type="ECO:0000313" key="12">
    <source>
        <dbReference type="Proteomes" id="UP000279962"/>
    </source>
</evidence>
<evidence type="ECO:0000256" key="7">
    <source>
        <dbReference type="ARBA" id="ARBA00023177"/>
    </source>
</evidence>
<feature type="transmembrane region" description="Helical" evidence="8">
    <location>
        <begin position="69"/>
        <end position="93"/>
    </location>
</feature>
<evidence type="ECO:0000256" key="6">
    <source>
        <dbReference type="ARBA" id="ARBA00023136"/>
    </source>
</evidence>
<keyword evidence="6 8" id="KW-0472">Membrane</keyword>
<reference evidence="11 12" key="1">
    <citation type="submission" date="2018-10" db="EMBL/GenBank/DDBJ databases">
        <title>The complete genome of Acinetobacter wuhouensis strain WCHAW010062.</title>
        <authorList>
            <person name="Hu Y."/>
            <person name="Long H."/>
            <person name="Feng Y."/>
            <person name="Zong Z."/>
        </authorList>
    </citation>
    <scope>NUCLEOTIDE SEQUENCE [LARGE SCALE GENOMIC DNA]</scope>
    <source>
        <strain evidence="11 12">WCHAW010062</strain>
    </source>
</reference>
<feature type="transmembrane region" description="Helical" evidence="8">
    <location>
        <begin position="289"/>
        <end position="319"/>
    </location>
</feature>
<feature type="domain" description="Ammonium transporter AmtB-like" evidence="10">
    <location>
        <begin position="41"/>
        <end position="400"/>
    </location>
</feature>
<keyword evidence="5 8" id="KW-1133">Transmembrane helix</keyword>
<comment type="similarity">
    <text evidence="2">Belongs to the ammonia transporter channel (TC 1.A.11.2) family.</text>
</comment>
<gene>
    <name evidence="11" type="ORF">CDG68_18910</name>
</gene>
<feature type="transmembrane region" description="Helical" evidence="8">
    <location>
        <begin position="370"/>
        <end position="392"/>
    </location>
</feature>
<accession>A0A3G2T5K3</accession>
<feature type="transmembrane region" description="Helical" evidence="8">
    <location>
        <begin position="37"/>
        <end position="57"/>
    </location>
</feature>
<feature type="signal peptide" evidence="9">
    <location>
        <begin position="1"/>
        <end position="21"/>
    </location>
</feature>
<feature type="transmembrane region" description="Helical" evidence="8">
    <location>
        <begin position="222"/>
        <end position="242"/>
    </location>
</feature>
<dbReference type="GO" id="GO:0008519">
    <property type="term" value="F:ammonium channel activity"/>
    <property type="evidence" value="ECO:0007669"/>
    <property type="project" value="InterPro"/>
</dbReference>